<keyword evidence="4" id="KW-1185">Reference proteome</keyword>
<evidence type="ECO:0000256" key="1">
    <source>
        <dbReference type="SAM" id="MobiDB-lite"/>
    </source>
</evidence>
<proteinExistence type="predicted"/>
<keyword evidence="2" id="KW-0732">Signal</keyword>
<reference evidence="3 4" key="1">
    <citation type="submission" date="2023-03" db="EMBL/GenBank/DDBJ databases">
        <title>Altererythrobacter sp. CAU 1644 isolated from sand.</title>
        <authorList>
            <person name="Kim W."/>
        </authorList>
    </citation>
    <scope>NUCLEOTIDE SEQUENCE [LARGE SCALE GENOMIC DNA]</scope>
    <source>
        <strain evidence="3 4">CAU 1644</strain>
    </source>
</reference>
<organism evidence="3 4">
    <name type="scientific">Altererythrobacter arenosus</name>
    <dbReference type="NCBI Taxonomy" id="3032592"/>
    <lineage>
        <taxon>Bacteria</taxon>
        <taxon>Pseudomonadati</taxon>
        <taxon>Pseudomonadota</taxon>
        <taxon>Alphaproteobacteria</taxon>
        <taxon>Sphingomonadales</taxon>
        <taxon>Erythrobacteraceae</taxon>
        <taxon>Altererythrobacter</taxon>
    </lineage>
</organism>
<feature type="region of interest" description="Disordered" evidence="1">
    <location>
        <begin position="61"/>
        <end position="86"/>
    </location>
</feature>
<evidence type="ECO:0000256" key="2">
    <source>
        <dbReference type="SAM" id="SignalP"/>
    </source>
</evidence>
<evidence type="ECO:0008006" key="5">
    <source>
        <dbReference type="Google" id="ProtNLM"/>
    </source>
</evidence>
<dbReference type="RefSeq" id="WP_278015917.1">
    <property type="nucleotide sequence ID" value="NZ_CP121106.1"/>
</dbReference>
<evidence type="ECO:0000313" key="4">
    <source>
        <dbReference type="Proteomes" id="UP001215827"/>
    </source>
</evidence>
<feature type="chain" id="PRO_5046369501" description="Lipoprotein" evidence="2">
    <location>
        <begin position="22"/>
        <end position="133"/>
    </location>
</feature>
<accession>A0ABY8FQ67</accession>
<name>A0ABY8FQ67_9SPHN</name>
<dbReference type="PROSITE" id="PS51257">
    <property type="entry name" value="PROKAR_LIPOPROTEIN"/>
    <property type="match status" value="1"/>
</dbReference>
<protein>
    <recommendedName>
        <fullName evidence="5">Lipoprotein</fullName>
    </recommendedName>
</protein>
<dbReference type="EMBL" id="CP121106">
    <property type="protein sequence ID" value="WFL77159.1"/>
    <property type="molecule type" value="Genomic_DNA"/>
</dbReference>
<feature type="signal peptide" evidence="2">
    <location>
        <begin position="1"/>
        <end position="21"/>
    </location>
</feature>
<dbReference type="Proteomes" id="UP001215827">
    <property type="component" value="Chromosome"/>
</dbReference>
<evidence type="ECO:0000313" key="3">
    <source>
        <dbReference type="EMBL" id="WFL77159.1"/>
    </source>
</evidence>
<gene>
    <name evidence="3" type="ORF">P7228_14370</name>
</gene>
<sequence>MKQWLGLASVLVLAACSQAEAPEPEDNIADKESVESVVAGGSGVYEVATEDGRVAQTVMRDDGTYTDTDPDGNVTETGTYKTDGDRTCFDPEGDDAEYCFTNGPLAEDGTFSTTRDGEAEPITVKRVGDVPAE</sequence>